<reference evidence="6 7" key="1">
    <citation type="submission" date="2024-08" db="EMBL/GenBank/DDBJ databases">
        <authorList>
            <person name="Cucini C."/>
            <person name="Frati F."/>
        </authorList>
    </citation>
    <scope>NUCLEOTIDE SEQUENCE [LARGE SCALE GENOMIC DNA]</scope>
</reference>
<keyword evidence="7" id="KW-1185">Reference proteome</keyword>
<dbReference type="PANTHER" id="PTHR16650:SF6">
    <property type="entry name" value="GH21622P"/>
    <property type="match status" value="1"/>
</dbReference>
<evidence type="ECO:0000256" key="2">
    <source>
        <dbReference type="ARBA" id="ARBA00023054"/>
    </source>
</evidence>
<dbReference type="InterPro" id="IPR028933">
    <property type="entry name" value="Lebercilin_dom"/>
</dbReference>
<accession>A0ABP1QWX4</accession>
<feature type="compositionally biased region" description="Basic and acidic residues" evidence="4">
    <location>
        <begin position="603"/>
        <end position="623"/>
    </location>
</feature>
<sequence>METSRSHDHEDHGSYSEDFEQDVESQDNSPRSEEKVQIRVFKTAIGALTIQPKKVFKTKSFTQQRSARTRTMSETSLCKNKNQPGTATRSKSKTGFGASVSVKINESKTSLVRLGTHCVRKQKPLAQEKVDPHEIPTVPASALSSTGSLSRISLHRTYSPYTRGALASSIRRVVAHTSINEKSYASAKYKAYVNPPLRGGNIQPPLRAGAAKQSTNTSQRVASAKRMTIMDLKSTIKLQQDEIEKLKKENRFLNHLHHRQDNALKKWEGKDAELPRLLNQHKDEIRSLQEQLRRAQHHAREHNEKIQGRDKKILRLEAELDKLKTLVHEEHLQDRHTLQTELDITRMNLVGAEKRIREYMRHVDILEKNHRHQLAAQEKKLIKQNTHAYELQSVVANLRLALRNKDRMLNYIQMRSSGRSLIRAYHAEKVGSGIGDEVLFGSSLSSELSRPFHPPILKSHSFDFGNSRSETPTLEEKREYNFFLGKRHSDDHKVNYGKAQRSRTNKEDISRSRPVSRTSLSLESVIAPRIHTPFKKSESNVKKARSIAAPDKNKQQLQKSEAAKQHNQKSKSKPVKSILKPSRKTKDEIEIEESSDEEDEEKSESNDKSPVKKESPRKKEEKSTKKRDSKKKVKAVEEKESNKNKPVSSNTNILKVAESKEFIYRGSSTGFKYEGPFMKSSTEFPSPTKKESTEMLLSPKSENNSEHSLSYSQSTSSTKSEIISNIDILSARIRDSCVRVPPPEEKKSKPASPPKGETFHLQTTCSEPDSLKSKPVLLTNTHHVGPGGDNNSTQLSPTLPPPSLMMANNVHQVIQPLQEINNNSTQYHQPGVLQQFQLFSADVSENNSSNSQQQFTITSPRIQVNPVSLQNVSSSPVADPSTQFQLVQQNVGYMQNIEPHPQTCQQIHYSPRLAQAQTTYPAYNTVSVMADPQTLMGTVHQDQFHHPNNGYPVEFPYFSFTTQDSNSQPTSVTIIQTNPAYDQQISPNHSSNASIRSPSHFNTNQNQLKPSALPPVGYFSPNPVKEREQTFPNPNGNSKANQSSYDPTFYSNLDTWK</sequence>
<feature type="compositionally biased region" description="Acidic residues" evidence="4">
    <location>
        <begin position="589"/>
        <end position="602"/>
    </location>
</feature>
<feature type="region of interest" description="Disordered" evidence="4">
    <location>
        <begin position="674"/>
        <end position="717"/>
    </location>
</feature>
<keyword evidence="2 3" id="KW-0175">Coiled coil</keyword>
<comment type="similarity">
    <text evidence="1">Belongs to the LCA5 family.</text>
</comment>
<feature type="region of interest" description="Disordered" evidence="4">
    <location>
        <begin position="59"/>
        <end position="95"/>
    </location>
</feature>
<evidence type="ECO:0000259" key="5">
    <source>
        <dbReference type="Pfam" id="PF15619"/>
    </source>
</evidence>
<feature type="domain" description="Lebercilin" evidence="5">
    <location>
        <begin position="218"/>
        <end position="409"/>
    </location>
</feature>
<evidence type="ECO:0000313" key="7">
    <source>
        <dbReference type="Proteomes" id="UP001642540"/>
    </source>
</evidence>
<feature type="compositionally biased region" description="Polar residues" evidence="4">
    <location>
        <begin position="513"/>
        <end position="522"/>
    </location>
</feature>
<proteinExistence type="inferred from homology"/>
<feature type="compositionally biased region" description="Basic and acidic residues" evidence="4">
    <location>
        <begin position="739"/>
        <end position="748"/>
    </location>
</feature>
<feature type="compositionally biased region" description="Basic and acidic residues" evidence="4">
    <location>
        <begin position="1"/>
        <end position="15"/>
    </location>
</feature>
<evidence type="ECO:0000256" key="4">
    <source>
        <dbReference type="SAM" id="MobiDB-lite"/>
    </source>
</evidence>
<comment type="caution">
    <text evidence="6">The sequence shown here is derived from an EMBL/GenBank/DDBJ whole genome shotgun (WGS) entry which is preliminary data.</text>
</comment>
<evidence type="ECO:0000256" key="1">
    <source>
        <dbReference type="ARBA" id="ARBA00010229"/>
    </source>
</evidence>
<feature type="compositionally biased region" description="Basic and acidic residues" evidence="4">
    <location>
        <begin position="634"/>
        <end position="643"/>
    </location>
</feature>
<dbReference type="EMBL" id="CAXLJM020000043">
    <property type="protein sequence ID" value="CAL8110102.1"/>
    <property type="molecule type" value="Genomic_DNA"/>
</dbReference>
<evidence type="ECO:0000313" key="6">
    <source>
        <dbReference type="EMBL" id="CAL8110102.1"/>
    </source>
</evidence>
<feature type="region of interest" description="Disordered" evidence="4">
    <location>
        <begin position="491"/>
        <end position="654"/>
    </location>
</feature>
<feature type="compositionally biased region" description="Low complexity" evidence="4">
    <location>
        <begin position="706"/>
        <end position="717"/>
    </location>
</feature>
<dbReference type="Proteomes" id="UP001642540">
    <property type="component" value="Unassembled WGS sequence"/>
</dbReference>
<gene>
    <name evidence="6" type="ORF">ODALV1_LOCUS13979</name>
</gene>
<dbReference type="Pfam" id="PF15619">
    <property type="entry name" value="Lebercilin"/>
    <property type="match status" value="1"/>
</dbReference>
<feature type="region of interest" description="Disordered" evidence="4">
    <location>
        <begin position="982"/>
        <end position="1057"/>
    </location>
</feature>
<feature type="region of interest" description="Disordered" evidence="4">
    <location>
        <begin position="739"/>
        <end position="771"/>
    </location>
</feature>
<feature type="compositionally biased region" description="Basic residues" evidence="4">
    <location>
        <begin position="624"/>
        <end position="633"/>
    </location>
</feature>
<feature type="compositionally biased region" description="Polar residues" evidence="4">
    <location>
        <begin position="1030"/>
        <end position="1057"/>
    </location>
</feature>
<feature type="coiled-coil region" evidence="3">
    <location>
        <begin position="229"/>
        <end position="369"/>
    </location>
</feature>
<protein>
    <recommendedName>
        <fullName evidence="5">Lebercilin domain-containing protein</fullName>
    </recommendedName>
</protein>
<evidence type="ECO:0000256" key="3">
    <source>
        <dbReference type="SAM" id="Coils"/>
    </source>
</evidence>
<feature type="compositionally biased region" description="Polar residues" evidence="4">
    <location>
        <begin position="982"/>
        <end position="1009"/>
    </location>
</feature>
<dbReference type="InterPro" id="IPR026188">
    <property type="entry name" value="Lebercilin-like"/>
</dbReference>
<name>A0ABP1QWX4_9HEXA</name>
<feature type="region of interest" description="Disordered" evidence="4">
    <location>
        <begin position="1"/>
        <end position="35"/>
    </location>
</feature>
<feature type="compositionally biased region" description="Polar residues" evidence="4">
    <location>
        <begin position="59"/>
        <end position="89"/>
    </location>
</feature>
<dbReference type="PANTHER" id="PTHR16650">
    <property type="entry name" value="C21ORF13-RELATED"/>
    <property type="match status" value="1"/>
</dbReference>
<organism evidence="6 7">
    <name type="scientific">Orchesella dallaii</name>
    <dbReference type="NCBI Taxonomy" id="48710"/>
    <lineage>
        <taxon>Eukaryota</taxon>
        <taxon>Metazoa</taxon>
        <taxon>Ecdysozoa</taxon>
        <taxon>Arthropoda</taxon>
        <taxon>Hexapoda</taxon>
        <taxon>Collembola</taxon>
        <taxon>Entomobryomorpha</taxon>
        <taxon>Entomobryoidea</taxon>
        <taxon>Orchesellidae</taxon>
        <taxon>Orchesellinae</taxon>
        <taxon>Orchesella</taxon>
    </lineage>
</organism>